<name>S2JK48_MUCC1</name>
<dbReference type="STRING" id="1220926.S2JK48"/>
<proteinExistence type="predicted"/>
<organism evidence="1 2">
    <name type="scientific">Mucor circinelloides f. circinelloides (strain 1006PhL)</name>
    <name type="common">Mucormycosis agent</name>
    <name type="synonym">Calyptromyces circinelloides</name>
    <dbReference type="NCBI Taxonomy" id="1220926"/>
    <lineage>
        <taxon>Eukaryota</taxon>
        <taxon>Fungi</taxon>
        <taxon>Fungi incertae sedis</taxon>
        <taxon>Mucoromycota</taxon>
        <taxon>Mucoromycotina</taxon>
        <taxon>Mucoromycetes</taxon>
        <taxon>Mucorales</taxon>
        <taxon>Mucorineae</taxon>
        <taxon>Mucoraceae</taxon>
        <taxon>Mucor</taxon>
    </lineage>
</organism>
<keyword evidence="2" id="KW-1185">Reference proteome</keyword>
<sequence>MIIHHDTWTIHTARGYLTMDNKDDSKKPFNYKSKRQQGGGSLMVWGYMTALGPGYACRMLEKSMNSDLYQHVLGTTYFDLLHYYGLQHEDVIFQQDGATCQTSDPTYNWMDKKA</sequence>
<dbReference type="Proteomes" id="UP000014254">
    <property type="component" value="Unassembled WGS sequence"/>
</dbReference>
<dbReference type="InterPro" id="IPR036397">
    <property type="entry name" value="RNaseH_sf"/>
</dbReference>
<reference evidence="2" key="1">
    <citation type="submission" date="2013-05" db="EMBL/GenBank/DDBJ databases">
        <title>The Genome sequence of Mucor circinelloides f. circinelloides 1006PhL.</title>
        <authorList>
            <consortium name="The Broad Institute Genomics Platform"/>
            <person name="Cuomo C."/>
            <person name="Earl A."/>
            <person name="Findley K."/>
            <person name="Lee S.C."/>
            <person name="Walker B."/>
            <person name="Young S."/>
            <person name="Zeng Q."/>
            <person name="Gargeya S."/>
            <person name="Fitzgerald M."/>
            <person name="Haas B."/>
            <person name="Abouelleil A."/>
            <person name="Allen A.W."/>
            <person name="Alvarado L."/>
            <person name="Arachchi H.M."/>
            <person name="Berlin A.M."/>
            <person name="Chapman S.B."/>
            <person name="Gainer-Dewar J."/>
            <person name="Goldberg J."/>
            <person name="Griggs A."/>
            <person name="Gujja S."/>
            <person name="Hansen M."/>
            <person name="Howarth C."/>
            <person name="Imamovic A."/>
            <person name="Ireland A."/>
            <person name="Larimer J."/>
            <person name="McCowan C."/>
            <person name="Murphy C."/>
            <person name="Pearson M."/>
            <person name="Poon T.W."/>
            <person name="Priest M."/>
            <person name="Roberts A."/>
            <person name="Saif S."/>
            <person name="Shea T."/>
            <person name="Sisk P."/>
            <person name="Sykes S."/>
            <person name="Wortman J."/>
            <person name="Nusbaum C."/>
            <person name="Birren B."/>
        </authorList>
    </citation>
    <scope>NUCLEOTIDE SEQUENCE [LARGE SCALE GENOMIC DNA]</scope>
    <source>
        <strain evidence="2">1006PhL</strain>
    </source>
</reference>
<dbReference type="Gene3D" id="3.30.420.10">
    <property type="entry name" value="Ribonuclease H-like superfamily/Ribonuclease H"/>
    <property type="match status" value="1"/>
</dbReference>
<dbReference type="InParanoid" id="S2JK48"/>
<protein>
    <submittedName>
        <fullName evidence="1">Uncharacterized protein</fullName>
    </submittedName>
</protein>
<evidence type="ECO:0000313" key="1">
    <source>
        <dbReference type="EMBL" id="EPB88867.1"/>
    </source>
</evidence>
<dbReference type="AlphaFoldDB" id="S2JK48"/>
<dbReference type="OrthoDB" id="2416077at2759"/>
<gene>
    <name evidence="1" type="ORF">HMPREF1544_04376</name>
</gene>
<dbReference type="GO" id="GO:0003676">
    <property type="term" value="F:nucleic acid binding"/>
    <property type="evidence" value="ECO:0007669"/>
    <property type="project" value="InterPro"/>
</dbReference>
<dbReference type="VEuPathDB" id="FungiDB:HMPREF1544_04376"/>
<dbReference type="EMBL" id="KE123944">
    <property type="protein sequence ID" value="EPB88867.1"/>
    <property type="molecule type" value="Genomic_DNA"/>
</dbReference>
<accession>S2JK48</accession>
<evidence type="ECO:0000313" key="2">
    <source>
        <dbReference type="Proteomes" id="UP000014254"/>
    </source>
</evidence>